<dbReference type="eggNOG" id="KOG2195">
    <property type="taxonomic scope" value="Eukaryota"/>
</dbReference>
<feature type="compositionally biased region" description="Polar residues" evidence="2">
    <location>
        <begin position="54"/>
        <end position="64"/>
    </location>
</feature>
<dbReference type="InterPro" id="IPR007365">
    <property type="entry name" value="TFR-like_dimer_dom"/>
</dbReference>
<organism evidence="7 8">
    <name type="scientific">Sphaerulina musiva (strain SO2202)</name>
    <name type="common">Poplar stem canker fungus</name>
    <name type="synonym">Septoria musiva</name>
    <dbReference type="NCBI Taxonomy" id="692275"/>
    <lineage>
        <taxon>Eukaryota</taxon>
        <taxon>Fungi</taxon>
        <taxon>Dikarya</taxon>
        <taxon>Ascomycota</taxon>
        <taxon>Pezizomycotina</taxon>
        <taxon>Dothideomycetes</taxon>
        <taxon>Dothideomycetidae</taxon>
        <taxon>Mycosphaerellales</taxon>
        <taxon>Mycosphaerellaceae</taxon>
        <taxon>Sphaerulina</taxon>
    </lineage>
</organism>
<evidence type="ECO:0000313" key="8">
    <source>
        <dbReference type="Proteomes" id="UP000016931"/>
    </source>
</evidence>
<evidence type="ECO:0000256" key="1">
    <source>
        <dbReference type="ARBA" id="ARBA00005634"/>
    </source>
</evidence>
<dbReference type="InterPro" id="IPR036757">
    <property type="entry name" value="TFR-like_dimer_dom_sf"/>
</dbReference>
<feature type="compositionally biased region" description="Acidic residues" evidence="2">
    <location>
        <begin position="1"/>
        <end position="10"/>
    </location>
</feature>
<dbReference type="CDD" id="cd02121">
    <property type="entry name" value="PA_GCPII_like"/>
    <property type="match status" value="1"/>
</dbReference>
<evidence type="ECO:0000256" key="3">
    <source>
        <dbReference type="SAM" id="Phobius"/>
    </source>
</evidence>
<keyword evidence="8" id="KW-1185">Reference proteome</keyword>
<feature type="region of interest" description="Disordered" evidence="2">
    <location>
        <begin position="1"/>
        <end position="107"/>
    </location>
</feature>
<dbReference type="OMA" id="YPRKDGR"/>
<dbReference type="Pfam" id="PF02225">
    <property type="entry name" value="PA"/>
    <property type="match status" value="1"/>
</dbReference>
<feature type="region of interest" description="Disordered" evidence="2">
    <location>
        <begin position="148"/>
        <end position="169"/>
    </location>
</feature>
<dbReference type="RefSeq" id="XP_016759122.1">
    <property type="nucleotide sequence ID" value="XM_016905932.1"/>
</dbReference>
<dbReference type="PANTHER" id="PTHR10404">
    <property type="entry name" value="N-ACETYLATED-ALPHA-LINKED ACIDIC DIPEPTIDASE"/>
    <property type="match status" value="1"/>
</dbReference>
<evidence type="ECO:0000259" key="6">
    <source>
        <dbReference type="Pfam" id="PF04389"/>
    </source>
</evidence>
<keyword evidence="3" id="KW-0472">Membrane</keyword>
<name>M3CD59_SPHMS</name>
<dbReference type="Gene3D" id="1.20.930.40">
    <property type="entry name" value="Transferrin receptor-like, dimerisation domain"/>
    <property type="match status" value="1"/>
</dbReference>
<feature type="compositionally biased region" description="Polar residues" evidence="2">
    <location>
        <begin position="29"/>
        <end position="38"/>
    </location>
</feature>
<feature type="transmembrane region" description="Helical" evidence="3">
    <location>
        <begin position="197"/>
        <end position="216"/>
    </location>
</feature>
<dbReference type="STRING" id="692275.M3CD59"/>
<dbReference type="OrthoDB" id="5841748at2759"/>
<feature type="compositionally biased region" description="Basic and acidic residues" evidence="2">
    <location>
        <begin position="65"/>
        <end position="76"/>
    </location>
</feature>
<dbReference type="Pfam" id="PF04389">
    <property type="entry name" value="Peptidase_M28"/>
    <property type="match status" value="1"/>
</dbReference>
<evidence type="ECO:0000256" key="2">
    <source>
        <dbReference type="SAM" id="MobiDB-lite"/>
    </source>
</evidence>
<dbReference type="InterPro" id="IPR003137">
    <property type="entry name" value="PA_domain"/>
</dbReference>
<dbReference type="Gene3D" id="3.40.630.10">
    <property type="entry name" value="Zn peptidases"/>
    <property type="match status" value="1"/>
</dbReference>
<dbReference type="PANTHER" id="PTHR10404:SF71">
    <property type="entry name" value="CARBOXYPEPTIDASE TRE2, PUTATIVE (AFU_ORTHOLOGUE AFUA_3G10650)-RELATED"/>
    <property type="match status" value="1"/>
</dbReference>
<dbReference type="CDD" id="cd08022">
    <property type="entry name" value="M28_PSMA_like"/>
    <property type="match status" value="1"/>
</dbReference>
<dbReference type="EMBL" id="KB456266">
    <property type="protein sequence ID" value="EMF11001.1"/>
    <property type="molecule type" value="Genomic_DNA"/>
</dbReference>
<feature type="domain" description="Transferrin receptor-like dimerisation" evidence="5">
    <location>
        <begin position="797"/>
        <end position="928"/>
    </location>
</feature>
<dbReference type="GO" id="GO:0004180">
    <property type="term" value="F:carboxypeptidase activity"/>
    <property type="evidence" value="ECO:0007669"/>
    <property type="project" value="TreeGrafter"/>
</dbReference>
<accession>M3CD59</accession>
<dbReference type="Pfam" id="PF04253">
    <property type="entry name" value="TFR_dimer"/>
    <property type="match status" value="1"/>
</dbReference>
<sequence>MDMNDDEDDDKYVRYAHVPIPSYEDAIQRPNSSQNHGQAEQEREGLLDQHGRTRSYQPPTAESPRSSEDSDLRLPEVDGDDNDERRRVEELDYLDPSTADPDSRRAGLYHRSRIRSKFSQHLSNLGATLSSLRLPSFRSLYTPVQSELEQNNNNNNNENDHENENSSEPPRRWAWLYRPLPSLPVQYRMGAATAARLCGLMSIAILIYVLFILDVFPNSGRYIGTRFDPESVRSYVQENVDAARIEEYLYHITGYDHVAGTEGDLYMAEWMKGKWEEEGHLDSVALRSYYVYLNYPKQDGRSVSIVAPENKKWKAKLEEERADPVKQQTWAWHGHSKNGLVEGHLIYANGGNREDFAWLRDQGVTLNGSIALMRYYSTQGDRALKIKAAEDAGCIGALIYSDPTEDGSVRGPVWPEGPWRSEDSLQRGGVSLMSWIAGDPLTPGYASTKDAKVHDKENNPGLVGIPSLPLSWRDAKVLLESLSGHGVQVPKEWVGGDKSFTKEWYSGASPDKSSDTPIVNLKNHNDENDKQQIWNLHGLIEGLEQPEKKILIGNHRDSWCFGSVDPGSGSAVMMEMVRIFGALRKLGWRPLRSIEFISWDAEEYNLVGSTEYVEDNMEALREDAVAYLNIDVGVYGPDPVFRAAGSPVWERPLLHILDRVNTPSGSATLRQIWDDRKSKLEGLGAGSDYVAFQDMAGTSSIDFGFEGPEYGYPYHSCYETFDWMKRFGDPDFGWHRTLGQLWALLILEIADRPIVPFDLRSYADALDGPYLDTLQNYATSQLQKLGQSTPSDNKTEIDISSLKEAAQHLKSVASHFHKFEDLWTTNVLGTGGLETSSYAIRRLAYNDALSTFETDLLDIPSSPLDTDQHGVPGREQFKHIVFGPQAWSGYDEAYFPAVRDALDVGDWALAQKQVDKAADILERAIKRLEGKGRKLMLK</sequence>
<feature type="domain" description="PA" evidence="4">
    <location>
        <begin position="342"/>
        <end position="407"/>
    </location>
</feature>
<dbReference type="FunFam" id="3.40.630.10:FF:000101">
    <property type="entry name" value="N-acetylated alpha-linked acidic dipeptidase like 1"/>
    <property type="match status" value="1"/>
</dbReference>
<keyword evidence="3" id="KW-0812">Transmembrane</keyword>
<evidence type="ECO:0000313" key="7">
    <source>
        <dbReference type="EMBL" id="EMF11001.1"/>
    </source>
</evidence>
<evidence type="ECO:0000259" key="5">
    <source>
        <dbReference type="Pfam" id="PF04253"/>
    </source>
</evidence>
<proteinExistence type="inferred from homology"/>
<feature type="domain" description="Peptidase M28" evidence="6">
    <location>
        <begin position="535"/>
        <end position="722"/>
    </location>
</feature>
<feature type="compositionally biased region" description="Basic and acidic residues" evidence="2">
    <location>
        <begin position="39"/>
        <end position="51"/>
    </location>
</feature>
<reference evidence="7 8" key="1">
    <citation type="journal article" date="2012" name="PLoS Pathog.">
        <title>Diverse lifestyles and strategies of plant pathogenesis encoded in the genomes of eighteen Dothideomycetes fungi.</title>
        <authorList>
            <person name="Ohm R.A."/>
            <person name="Feau N."/>
            <person name="Henrissat B."/>
            <person name="Schoch C.L."/>
            <person name="Horwitz B.A."/>
            <person name="Barry K.W."/>
            <person name="Condon B.J."/>
            <person name="Copeland A.C."/>
            <person name="Dhillon B."/>
            <person name="Glaser F."/>
            <person name="Hesse C.N."/>
            <person name="Kosti I."/>
            <person name="LaButti K."/>
            <person name="Lindquist E.A."/>
            <person name="Lucas S."/>
            <person name="Salamov A.A."/>
            <person name="Bradshaw R.E."/>
            <person name="Ciuffetti L."/>
            <person name="Hamelin R.C."/>
            <person name="Kema G.H.J."/>
            <person name="Lawrence C."/>
            <person name="Scott J.A."/>
            <person name="Spatafora J.W."/>
            <person name="Turgeon B.G."/>
            <person name="de Wit P.J.G.M."/>
            <person name="Zhong S."/>
            <person name="Goodwin S.B."/>
            <person name="Grigoriev I.V."/>
        </authorList>
    </citation>
    <scope>NUCLEOTIDE SEQUENCE [LARGE SCALE GENOMIC DNA]</scope>
    <source>
        <strain evidence="7 8">SO2202</strain>
    </source>
</reference>
<dbReference type="HOGENOM" id="CLU_005688_1_0_1"/>
<dbReference type="GeneID" id="27903069"/>
<dbReference type="InterPro" id="IPR039373">
    <property type="entry name" value="Peptidase_M28B"/>
</dbReference>
<dbReference type="AlphaFoldDB" id="M3CD59"/>
<keyword evidence="3" id="KW-1133">Transmembrane helix</keyword>
<gene>
    <name evidence="7" type="ORF">SEPMUDRAFT_150045</name>
</gene>
<dbReference type="Gene3D" id="3.50.30.30">
    <property type="match status" value="1"/>
</dbReference>
<dbReference type="SUPFAM" id="SSF52025">
    <property type="entry name" value="PA domain"/>
    <property type="match status" value="1"/>
</dbReference>
<protein>
    <submittedName>
        <fullName evidence="7">Zn-dependent exopeptidase</fullName>
    </submittedName>
</protein>
<feature type="compositionally biased region" description="Low complexity" evidence="2">
    <location>
        <begin position="148"/>
        <end position="157"/>
    </location>
</feature>
<dbReference type="InterPro" id="IPR046450">
    <property type="entry name" value="PA_dom_sf"/>
</dbReference>
<evidence type="ECO:0000259" key="4">
    <source>
        <dbReference type="Pfam" id="PF02225"/>
    </source>
</evidence>
<dbReference type="SUPFAM" id="SSF53187">
    <property type="entry name" value="Zn-dependent exopeptidases"/>
    <property type="match status" value="1"/>
</dbReference>
<dbReference type="Proteomes" id="UP000016931">
    <property type="component" value="Unassembled WGS sequence"/>
</dbReference>
<dbReference type="SUPFAM" id="SSF47672">
    <property type="entry name" value="Transferrin receptor-like dimerisation domain"/>
    <property type="match status" value="1"/>
</dbReference>
<dbReference type="InterPro" id="IPR007484">
    <property type="entry name" value="Peptidase_M28"/>
</dbReference>
<comment type="similarity">
    <text evidence="1">Belongs to the peptidase M28 family. M28B subfamily.</text>
</comment>